<dbReference type="GO" id="GO:0008732">
    <property type="term" value="F:L-allo-threonine aldolase activity"/>
    <property type="evidence" value="ECO:0007669"/>
    <property type="project" value="EnsemblFungi"/>
</dbReference>
<dbReference type="EMBL" id="KQ964565">
    <property type="protein sequence ID" value="KXN68695.1"/>
    <property type="molecule type" value="Genomic_DNA"/>
</dbReference>
<dbReference type="GO" id="GO:0006545">
    <property type="term" value="P:glycine biosynthetic process"/>
    <property type="evidence" value="ECO:0007669"/>
    <property type="project" value="EnsemblFungi"/>
</dbReference>
<dbReference type="NCBIfam" id="NF041359">
    <property type="entry name" value="GntG_guanitoxin"/>
    <property type="match status" value="1"/>
</dbReference>
<dbReference type="InterPro" id="IPR001597">
    <property type="entry name" value="ArAA_b-elim_lyase/Thr_aldolase"/>
</dbReference>
<dbReference type="OrthoDB" id="10261951at2759"/>
<evidence type="ECO:0000256" key="4">
    <source>
        <dbReference type="ARBA" id="ARBA00023239"/>
    </source>
</evidence>
<dbReference type="InterPro" id="IPR015424">
    <property type="entry name" value="PyrdxlP-dep_Trfase"/>
</dbReference>
<dbReference type="PANTHER" id="PTHR48097:SF9">
    <property type="entry name" value="L-THREONINE ALDOLASE"/>
    <property type="match status" value="1"/>
</dbReference>
<name>A0A137P0W5_CONC2</name>
<dbReference type="Pfam" id="PF01212">
    <property type="entry name" value="Beta_elim_lyase"/>
    <property type="match status" value="1"/>
</dbReference>
<evidence type="ECO:0000259" key="6">
    <source>
        <dbReference type="Pfam" id="PF01212"/>
    </source>
</evidence>
<gene>
    <name evidence="7" type="ORF">CONCODRAFT_60075</name>
</gene>
<keyword evidence="8" id="KW-1185">Reference proteome</keyword>
<dbReference type="Gene3D" id="3.90.1150.10">
    <property type="entry name" value="Aspartate Aminotransferase, domain 1"/>
    <property type="match status" value="1"/>
</dbReference>
<dbReference type="FunFam" id="3.40.640.10:FF:000030">
    <property type="entry name" value="Low-specificity L-threonine aldolase"/>
    <property type="match status" value="1"/>
</dbReference>
<dbReference type="InterPro" id="IPR015422">
    <property type="entry name" value="PyrdxlP-dep_Trfase_small"/>
</dbReference>
<feature type="modified residue" description="N6-(pyridoxal phosphate)lysine" evidence="5">
    <location>
        <position position="219"/>
    </location>
</feature>
<dbReference type="GO" id="GO:0005829">
    <property type="term" value="C:cytosol"/>
    <property type="evidence" value="ECO:0007669"/>
    <property type="project" value="EnsemblFungi"/>
</dbReference>
<dbReference type="PANTHER" id="PTHR48097">
    <property type="entry name" value="L-THREONINE ALDOLASE-RELATED"/>
    <property type="match status" value="1"/>
</dbReference>
<evidence type="ECO:0000313" key="7">
    <source>
        <dbReference type="EMBL" id="KXN68695.1"/>
    </source>
</evidence>
<comment type="similarity">
    <text evidence="2">Belongs to the threonine aldolase family.</text>
</comment>
<sequence length="359" mass="40458">MKHSNLLNYKLVKKSFNREFLDLRSDTITKPTADMLNFMKNASPGDNVLGEDEDSIELENKLSKLTGMKSGLFCASGTMSNQLGIRSALKQPPYSIICDYRSHIYQYESNALSHISQALTIPVNPKSTNYLTLADILEHIRLDECDAHLAPTKLISLENTLNGSLFNIEELKKISNYCKQAKIHLHLDGARLWNASIKENIPLKRYCELFDSVSLCFSKGLGAPIGSIILGSDELIKKSKQFRKMVGGGWRQSGMLAKAVDYCLENNQPLLNKDHQRVGELAGKLQQLKLTFDYPPDTNMLFVNFKNYQISGDLVAKRLQEEGILCYSYGGCTIRLVFHYQLPHNVVDRVYIAIKKIAS</sequence>
<protein>
    <recommendedName>
        <fullName evidence="6">Aromatic amino acid beta-eliminating lyase/threonine aldolase domain-containing protein</fullName>
    </recommendedName>
</protein>
<feature type="domain" description="Aromatic amino acid beta-eliminating lyase/threonine aldolase" evidence="6">
    <location>
        <begin position="22"/>
        <end position="306"/>
    </location>
</feature>
<comment type="cofactor">
    <cofactor evidence="1">
        <name>pyridoxal 5'-phosphate</name>
        <dbReference type="ChEBI" id="CHEBI:597326"/>
    </cofactor>
</comment>
<dbReference type="InterPro" id="IPR023603">
    <property type="entry name" value="Low_specificity_L-TA-like"/>
</dbReference>
<accession>A0A137P0W5</accession>
<dbReference type="InterPro" id="IPR015421">
    <property type="entry name" value="PyrdxlP-dep_Trfase_major"/>
</dbReference>
<keyword evidence="3" id="KW-0663">Pyridoxal phosphate</keyword>
<dbReference type="OMA" id="LVRIKAW"/>
<evidence type="ECO:0000313" key="8">
    <source>
        <dbReference type="Proteomes" id="UP000070444"/>
    </source>
</evidence>
<dbReference type="Gene3D" id="3.40.640.10">
    <property type="entry name" value="Type I PLP-dependent aspartate aminotransferase-like (Major domain)"/>
    <property type="match status" value="1"/>
</dbReference>
<evidence type="ECO:0000256" key="1">
    <source>
        <dbReference type="ARBA" id="ARBA00001933"/>
    </source>
</evidence>
<dbReference type="AlphaFoldDB" id="A0A137P0W5"/>
<evidence type="ECO:0000256" key="3">
    <source>
        <dbReference type="ARBA" id="ARBA00022898"/>
    </source>
</evidence>
<organism evidence="7 8">
    <name type="scientific">Conidiobolus coronatus (strain ATCC 28846 / CBS 209.66 / NRRL 28638)</name>
    <name type="common">Delacroixia coronata</name>
    <dbReference type="NCBI Taxonomy" id="796925"/>
    <lineage>
        <taxon>Eukaryota</taxon>
        <taxon>Fungi</taxon>
        <taxon>Fungi incertae sedis</taxon>
        <taxon>Zoopagomycota</taxon>
        <taxon>Entomophthoromycotina</taxon>
        <taxon>Entomophthoromycetes</taxon>
        <taxon>Entomophthorales</taxon>
        <taxon>Ancylistaceae</taxon>
        <taxon>Conidiobolus</taxon>
    </lineage>
</organism>
<dbReference type="PIRSF" id="PIRSF017617">
    <property type="entry name" value="Thr_aldolase"/>
    <property type="match status" value="1"/>
</dbReference>
<dbReference type="Proteomes" id="UP000070444">
    <property type="component" value="Unassembled WGS sequence"/>
</dbReference>
<reference evidence="7 8" key="1">
    <citation type="journal article" date="2015" name="Genome Biol. Evol.">
        <title>Phylogenomic analyses indicate that early fungi evolved digesting cell walls of algal ancestors of land plants.</title>
        <authorList>
            <person name="Chang Y."/>
            <person name="Wang S."/>
            <person name="Sekimoto S."/>
            <person name="Aerts A.L."/>
            <person name="Choi C."/>
            <person name="Clum A."/>
            <person name="LaButti K.M."/>
            <person name="Lindquist E.A."/>
            <person name="Yee Ngan C."/>
            <person name="Ohm R.A."/>
            <person name="Salamov A.A."/>
            <person name="Grigoriev I.V."/>
            <person name="Spatafora J.W."/>
            <person name="Berbee M.L."/>
        </authorList>
    </citation>
    <scope>NUCLEOTIDE SEQUENCE [LARGE SCALE GENOMIC DNA]</scope>
    <source>
        <strain evidence="7 8">NRRL 28638</strain>
    </source>
</reference>
<evidence type="ECO:0000256" key="2">
    <source>
        <dbReference type="ARBA" id="ARBA00006966"/>
    </source>
</evidence>
<dbReference type="STRING" id="796925.A0A137P0W5"/>
<proteinExistence type="inferred from homology"/>
<dbReference type="SUPFAM" id="SSF53383">
    <property type="entry name" value="PLP-dependent transferases"/>
    <property type="match status" value="1"/>
</dbReference>
<evidence type="ECO:0000256" key="5">
    <source>
        <dbReference type="PIRSR" id="PIRSR017617-1"/>
    </source>
</evidence>
<dbReference type="GO" id="GO:0006567">
    <property type="term" value="P:L-threonine catabolic process"/>
    <property type="evidence" value="ECO:0007669"/>
    <property type="project" value="EnsemblFungi"/>
</dbReference>
<keyword evidence="4" id="KW-0456">Lyase</keyword>